<proteinExistence type="predicted"/>
<dbReference type="InterPro" id="IPR006311">
    <property type="entry name" value="TAT_signal"/>
</dbReference>
<keyword evidence="4" id="KW-1185">Reference proteome</keyword>
<dbReference type="PANTHER" id="PTHR42678">
    <property type="entry name" value="AMIDASE"/>
    <property type="match status" value="1"/>
</dbReference>
<dbReference type="Gene3D" id="3.90.1300.10">
    <property type="entry name" value="Amidase signature (AS) domain"/>
    <property type="match status" value="1"/>
</dbReference>
<dbReference type="KEGG" id="msil:METEAL_05390"/>
<feature type="signal peptide" evidence="1">
    <location>
        <begin position="1"/>
        <end position="23"/>
    </location>
</feature>
<dbReference type="RefSeq" id="WP_316414254.1">
    <property type="nucleotide sequence ID" value="NZ_AP027080.1"/>
</dbReference>
<feature type="domain" description="Amidase" evidence="2">
    <location>
        <begin position="60"/>
        <end position="502"/>
    </location>
</feature>
<keyword evidence="1" id="KW-0732">Signal</keyword>
<dbReference type="InterPro" id="IPR023631">
    <property type="entry name" value="Amidase_dom"/>
</dbReference>
<reference evidence="4" key="1">
    <citation type="journal article" date="2023" name="Int. J. Syst. Evol. Microbiol.">
        <title>Mesoterricola silvestris gen. nov., sp. nov., Mesoterricola sediminis sp. nov., Geothrix oryzae sp. nov., Geothrix edaphica sp. nov., Geothrix rubra sp. nov., and Geothrix limicola sp. nov., six novel members of Acidobacteriota isolated from soils.</title>
        <authorList>
            <person name="Itoh H."/>
            <person name="Sugisawa Y."/>
            <person name="Mise K."/>
            <person name="Xu Z."/>
            <person name="Kuniyasu M."/>
            <person name="Ushijima N."/>
            <person name="Kawano K."/>
            <person name="Kobayashi E."/>
            <person name="Shiratori Y."/>
            <person name="Masuda Y."/>
            <person name="Senoo K."/>
        </authorList>
    </citation>
    <scope>NUCLEOTIDE SEQUENCE [LARGE SCALE GENOMIC DNA]</scope>
    <source>
        <strain evidence="4">W79</strain>
    </source>
</reference>
<evidence type="ECO:0000256" key="1">
    <source>
        <dbReference type="SAM" id="SignalP"/>
    </source>
</evidence>
<sequence>MTRFTFDRRRFLGLALATGAALAAPPRRSAPGGVALDEATLDQMAEGMRTGRWTSEGLARHYLARIRTLDRASLHAVLEVNPEALDIARALDRERREKGPRGPLHGIPVLLKDNIDTGDRMQTTAGSLALEGAKAPVDAPIVARLRAAGALILGKTNLSEWANLRSSHSISGWSGRGGLTRNPYALDRNCSGSSSGSGAAVAACLCAAAVGTETDGSIVSPATSCGIVGLKPTVGLLSRAGIIPLSHTQDTAGPMTRKVRDAAILLGAMAGPDPRDPATAGCKAYPDYTVFLDAGGLKGARLGVARNFFSGNRGVLELMETTLKTLTAAGAVLVDPVDVPTADYEKPELEAMLYEFKAGLRAYLQGRGVTGPVVDMASLIAFNERMKAKEMPLFGQELLYEAQAKGPLTDSAYLKALETCRTLSRAGIDGPMDTHRLDAIIAPTGTPAWVTDLVNGDNYGTSCATPAAVAGYPHLTVPAGFVMGLPVGLSFFGRAWSEPVLLKLGYAFEQATKARRAPKYLPTLDLSSS</sequence>
<accession>A0AA48GKZ2</accession>
<dbReference type="Proteomes" id="UP001238179">
    <property type="component" value="Chromosome"/>
</dbReference>
<dbReference type="Pfam" id="PF01425">
    <property type="entry name" value="Amidase"/>
    <property type="match status" value="1"/>
</dbReference>
<feature type="chain" id="PRO_5041271909" evidence="1">
    <location>
        <begin position="24"/>
        <end position="529"/>
    </location>
</feature>
<dbReference type="InterPro" id="IPR036928">
    <property type="entry name" value="AS_sf"/>
</dbReference>
<evidence type="ECO:0000313" key="3">
    <source>
        <dbReference type="EMBL" id="BDU71365.1"/>
    </source>
</evidence>
<gene>
    <name evidence="3" type="ORF">METEAL_05390</name>
</gene>
<name>A0AA48GKZ2_9BACT</name>
<protein>
    <submittedName>
        <fullName evidence="3">Amidase</fullName>
    </submittedName>
</protein>
<organism evidence="3 4">
    <name type="scientific">Mesoterricola silvestris</name>
    <dbReference type="NCBI Taxonomy" id="2927979"/>
    <lineage>
        <taxon>Bacteria</taxon>
        <taxon>Pseudomonadati</taxon>
        <taxon>Acidobacteriota</taxon>
        <taxon>Holophagae</taxon>
        <taxon>Holophagales</taxon>
        <taxon>Holophagaceae</taxon>
        <taxon>Mesoterricola</taxon>
    </lineage>
</organism>
<dbReference type="PROSITE" id="PS51318">
    <property type="entry name" value="TAT"/>
    <property type="match status" value="1"/>
</dbReference>
<evidence type="ECO:0000259" key="2">
    <source>
        <dbReference type="Pfam" id="PF01425"/>
    </source>
</evidence>
<evidence type="ECO:0000313" key="4">
    <source>
        <dbReference type="Proteomes" id="UP001238179"/>
    </source>
</evidence>
<dbReference type="NCBIfam" id="NF006006">
    <property type="entry name" value="PRK08137.1"/>
    <property type="match status" value="1"/>
</dbReference>
<dbReference type="EMBL" id="AP027080">
    <property type="protein sequence ID" value="BDU71365.1"/>
    <property type="molecule type" value="Genomic_DNA"/>
</dbReference>
<dbReference type="PANTHER" id="PTHR42678:SF34">
    <property type="entry name" value="OS04G0183300 PROTEIN"/>
    <property type="match status" value="1"/>
</dbReference>
<dbReference type="AlphaFoldDB" id="A0AA48GKZ2"/>
<dbReference type="SUPFAM" id="SSF75304">
    <property type="entry name" value="Amidase signature (AS) enzymes"/>
    <property type="match status" value="1"/>
</dbReference>